<organism evidence="3 4">
    <name type="scientific">Alectoria fallacina</name>
    <dbReference type="NCBI Taxonomy" id="1903189"/>
    <lineage>
        <taxon>Eukaryota</taxon>
        <taxon>Fungi</taxon>
        <taxon>Dikarya</taxon>
        <taxon>Ascomycota</taxon>
        <taxon>Pezizomycotina</taxon>
        <taxon>Lecanoromycetes</taxon>
        <taxon>OSLEUM clade</taxon>
        <taxon>Lecanoromycetidae</taxon>
        <taxon>Lecanorales</taxon>
        <taxon>Lecanorineae</taxon>
        <taxon>Parmeliaceae</taxon>
        <taxon>Alectoria</taxon>
    </lineage>
</organism>
<comment type="caution">
    <text evidence="3">The sequence shown here is derived from an EMBL/GenBank/DDBJ whole genome shotgun (WGS) entry which is preliminary data.</text>
</comment>
<feature type="transmembrane region" description="Helical" evidence="2">
    <location>
        <begin position="6"/>
        <end position="28"/>
    </location>
</feature>
<feature type="region of interest" description="Disordered" evidence="1">
    <location>
        <begin position="477"/>
        <end position="517"/>
    </location>
</feature>
<evidence type="ECO:0000313" key="3">
    <source>
        <dbReference type="EMBL" id="CAF9914656.1"/>
    </source>
</evidence>
<feature type="region of interest" description="Disordered" evidence="1">
    <location>
        <begin position="448"/>
        <end position="467"/>
    </location>
</feature>
<feature type="compositionally biased region" description="Basic and acidic residues" evidence="1">
    <location>
        <begin position="628"/>
        <end position="644"/>
    </location>
</feature>
<feature type="compositionally biased region" description="Basic and acidic residues" evidence="1">
    <location>
        <begin position="547"/>
        <end position="559"/>
    </location>
</feature>
<dbReference type="OrthoDB" id="10331790at2759"/>
<feature type="compositionally biased region" description="Acidic residues" evidence="1">
    <location>
        <begin position="448"/>
        <end position="460"/>
    </location>
</feature>
<name>A0A8H3EXV9_9LECA</name>
<feature type="transmembrane region" description="Helical" evidence="2">
    <location>
        <begin position="157"/>
        <end position="174"/>
    </location>
</feature>
<feature type="compositionally biased region" description="Acidic residues" evidence="1">
    <location>
        <begin position="492"/>
        <end position="502"/>
    </location>
</feature>
<gene>
    <name evidence="3" type="ORF">ALECFALPRED_009663</name>
</gene>
<keyword evidence="2" id="KW-1133">Transmembrane helix</keyword>
<accession>A0A8H3EXV9</accession>
<evidence type="ECO:0000256" key="1">
    <source>
        <dbReference type="SAM" id="MobiDB-lite"/>
    </source>
</evidence>
<proteinExistence type="predicted"/>
<evidence type="ECO:0000256" key="2">
    <source>
        <dbReference type="SAM" id="Phobius"/>
    </source>
</evidence>
<keyword evidence="4" id="KW-1185">Reference proteome</keyword>
<feature type="region of interest" description="Disordered" evidence="1">
    <location>
        <begin position="295"/>
        <end position="366"/>
    </location>
</feature>
<feature type="compositionally biased region" description="Basic and acidic residues" evidence="1">
    <location>
        <begin position="318"/>
        <end position="346"/>
    </location>
</feature>
<protein>
    <submittedName>
        <fullName evidence="3">Uncharacterized protein</fullName>
    </submittedName>
</protein>
<feature type="compositionally biased region" description="Polar residues" evidence="1">
    <location>
        <begin position="477"/>
        <end position="490"/>
    </location>
</feature>
<keyword evidence="2" id="KW-0472">Membrane</keyword>
<feature type="compositionally biased region" description="Low complexity" evidence="1">
    <location>
        <begin position="601"/>
        <end position="610"/>
    </location>
</feature>
<feature type="compositionally biased region" description="Acidic residues" evidence="1">
    <location>
        <begin position="356"/>
        <end position="366"/>
    </location>
</feature>
<keyword evidence="2" id="KW-0812">Transmembrane</keyword>
<feature type="region of interest" description="Disordered" evidence="1">
    <location>
        <begin position="535"/>
        <end position="644"/>
    </location>
</feature>
<dbReference type="AlphaFoldDB" id="A0A8H3EXV9"/>
<evidence type="ECO:0000313" key="4">
    <source>
        <dbReference type="Proteomes" id="UP000664203"/>
    </source>
</evidence>
<reference evidence="3" key="1">
    <citation type="submission" date="2021-03" db="EMBL/GenBank/DDBJ databases">
        <authorList>
            <person name="Tagirdzhanova G."/>
        </authorList>
    </citation>
    <scope>NUCLEOTIDE SEQUENCE</scope>
</reference>
<dbReference type="Proteomes" id="UP000664203">
    <property type="component" value="Unassembled WGS sequence"/>
</dbReference>
<sequence>MNWAQFPPSILALGKGVGIVLSVAFGSINTVKYGVRTYNYFDGPTNTIPAFLQESAVVHFSHESDPCPTCQFVDMDDRLLDYYGRPLDLDQLFTHESNIPHATGSTMPLTVTFAAPFIPNSTGVSTTVSTPYLALPPTSKPETPFAETKDLATGASYSEMILSWLAFVLSWWFFPLQKMTFYAMNAANLGVEMPPLWEIVWLFACRLACATFSRAVTAWFLFSQKIREIQRAKATSLQANAQPATRMNAVQTDMLGKFTGIIHEHHQDPTTMMAAMHGLLLAQYGDSCTLKMKSEEGEARQPKVAKGPSNVQANLSEGQERDARKYESADEPAEKAIDLAEGRNDGRIQQSGAADEGPEQPADLDEERGQTIDSILEDTFQLTDNSEEPVGGGRSRDVEDLLDMERSKWSEEKPNYVAIIEEQAAEIANLQSQLRNPRSLMLGALHDDENDGERVEEEEGPVWPIGFPNYQPPSYRLLNTWNPDTDSTVSGLEDEEPAEDQDSPPVPYTAAFHRMSDEELMDSPEWLRYLASTIEVPGEPADIPAADEVRPYEGEKEGNCDTTDDDSQSHHDVGQSSDVESLDGAKVEGETGTEDVSAQNDDSGGSIRRSSSQERDGISKTQKRKLERQRAKVKKEEEAVEPRQ</sequence>
<dbReference type="EMBL" id="CAJPDR010000074">
    <property type="protein sequence ID" value="CAF9914656.1"/>
    <property type="molecule type" value="Genomic_DNA"/>
</dbReference>